<dbReference type="OrthoDB" id="9804126at2"/>
<evidence type="ECO:0000256" key="8">
    <source>
        <dbReference type="ARBA" id="ARBA00022840"/>
    </source>
</evidence>
<feature type="binding site" evidence="14">
    <location>
        <begin position="113"/>
        <end position="119"/>
    </location>
    <ligand>
        <name>ATP</name>
        <dbReference type="ChEBI" id="CHEBI:30616"/>
    </ligand>
</feature>
<evidence type="ECO:0000256" key="5">
    <source>
        <dbReference type="ARBA" id="ARBA00022598"/>
    </source>
</evidence>
<dbReference type="GO" id="GO:0051301">
    <property type="term" value="P:cell division"/>
    <property type="evidence" value="ECO:0007669"/>
    <property type="project" value="UniProtKB-KW"/>
</dbReference>
<comment type="pathway">
    <text evidence="2 14">Cell wall biogenesis; peptidoglycan biosynthesis.</text>
</comment>
<dbReference type="EC" id="6.3.2.8" evidence="3 14"/>
<evidence type="ECO:0000256" key="2">
    <source>
        <dbReference type="ARBA" id="ARBA00004752"/>
    </source>
</evidence>
<keyword evidence="7 14" id="KW-0547">Nucleotide-binding</keyword>
<evidence type="ECO:0000256" key="6">
    <source>
        <dbReference type="ARBA" id="ARBA00022618"/>
    </source>
</evidence>
<evidence type="ECO:0000256" key="4">
    <source>
        <dbReference type="ARBA" id="ARBA00022490"/>
    </source>
</evidence>
<dbReference type="Pfam" id="PF08245">
    <property type="entry name" value="Mur_ligase_M"/>
    <property type="match status" value="1"/>
</dbReference>
<dbReference type="Proteomes" id="UP000005801">
    <property type="component" value="Unassembled WGS sequence"/>
</dbReference>
<organism evidence="18 19">
    <name type="scientific">Plesiocystis pacifica SIR-1</name>
    <dbReference type="NCBI Taxonomy" id="391625"/>
    <lineage>
        <taxon>Bacteria</taxon>
        <taxon>Pseudomonadati</taxon>
        <taxon>Myxococcota</taxon>
        <taxon>Polyangia</taxon>
        <taxon>Nannocystales</taxon>
        <taxon>Nannocystaceae</taxon>
        <taxon>Plesiocystis</taxon>
    </lineage>
</organism>
<dbReference type="EMBL" id="ABCS01000043">
    <property type="protein sequence ID" value="EDM77608.1"/>
    <property type="molecule type" value="Genomic_DNA"/>
</dbReference>
<dbReference type="GO" id="GO:0009252">
    <property type="term" value="P:peptidoglycan biosynthetic process"/>
    <property type="evidence" value="ECO:0007669"/>
    <property type="project" value="UniProtKB-UniRule"/>
</dbReference>
<keyword evidence="10 14" id="KW-0573">Peptidoglycan synthesis</keyword>
<keyword evidence="6 14" id="KW-0132">Cell division</keyword>
<dbReference type="PANTHER" id="PTHR43445:SF3">
    <property type="entry name" value="UDP-N-ACETYLMURAMATE--L-ALANINE LIGASE"/>
    <property type="match status" value="1"/>
</dbReference>
<dbReference type="InterPro" id="IPR005758">
    <property type="entry name" value="UDP-N-AcMur_Ala_ligase_MurC"/>
</dbReference>
<gene>
    <name evidence="14" type="primary">murC</name>
    <name evidence="18" type="ORF">PPSIR1_02948</name>
</gene>
<dbReference type="GO" id="GO:0005524">
    <property type="term" value="F:ATP binding"/>
    <property type="evidence" value="ECO:0007669"/>
    <property type="project" value="UniProtKB-UniRule"/>
</dbReference>
<evidence type="ECO:0000256" key="1">
    <source>
        <dbReference type="ARBA" id="ARBA00004496"/>
    </source>
</evidence>
<comment type="caution">
    <text evidence="18">The sequence shown here is derived from an EMBL/GenBank/DDBJ whole genome shotgun (WGS) entry which is preliminary data.</text>
</comment>
<dbReference type="Gene3D" id="3.40.50.720">
    <property type="entry name" value="NAD(P)-binding Rossmann-like Domain"/>
    <property type="match status" value="1"/>
</dbReference>
<evidence type="ECO:0000256" key="14">
    <source>
        <dbReference type="HAMAP-Rule" id="MF_00046"/>
    </source>
</evidence>
<evidence type="ECO:0000259" key="16">
    <source>
        <dbReference type="Pfam" id="PF02875"/>
    </source>
</evidence>
<dbReference type="SUPFAM" id="SSF51984">
    <property type="entry name" value="MurCD N-terminal domain"/>
    <property type="match status" value="1"/>
</dbReference>
<dbReference type="AlphaFoldDB" id="A6G960"/>
<dbReference type="Pfam" id="PF01225">
    <property type="entry name" value="Mur_ligase"/>
    <property type="match status" value="1"/>
</dbReference>
<evidence type="ECO:0000256" key="12">
    <source>
        <dbReference type="ARBA" id="ARBA00023316"/>
    </source>
</evidence>
<evidence type="ECO:0000259" key="15">
    <source>
        <dbReference type="Pfam" id="PF01225"/>
    </source>
</evidence>
<keyword evidence="9 14" id="KW-0133">Cell shape</keyword>
<dbReference type="NCBIfam" id="TIGR01082">
    <property type="entry name" value="murC"/>
    <property type="match status" value="1"/>
</dbReference>
<dbReference type="Gene3D" id="3.40.1190.10">
    <property type="entry name" value="Mur-like, catalytic domain"/>
    <property type="match status" value="1"/>
</dbReference>
<dbReference type="eggNOG" id="COG0773">
    <property type="taxonomic scope" value="Bacteria"/>
</dbReference>
<dbReference type="UniPathway" id="UPA00219"/>
<accession>A6G960</accession>
<feature type="domain" description="Mur ligase central" evidence="17">
    <location>
        <begin position="111"/>
        <end position="290"/>
    </location>
</feature>
<reference evidence="18 19" key="1">
    <citation type="submission" date="2007-06" db="EMBL/GenBank/DDBJ databases">
        <authorList>
            <person name="Shimkets L."/>
            <person name="Ferriera S."/>
            <person name="Johnson J."/>
            <person name="Kravitz S."/>
            <person name="Beeson K."/>
            <person name="Sutton G."/>
            <person name="Rogers Y.-H."/>
            <person name="Friedman R."/>
            <person name="Frazier M."/>
            <person name="Venter J.C."/>
        </authorList>
    </citation>
    <scope>NUCLEOTIDE SEQUENCE [LARGE SCALE GENOMIC DNA]</scope>
    <source>
        <strain evidence="18 19">SIR-1</strain>
    </source>
</reference>
<dbReference type="GO" id="GO:0005737">
    <property type="term" value="C:cytoplasm"/>
    <property type="evidence" value="ECO:0007669"/>
    <property type="project" value="UniProtKB-SubCell"/>
</dbReference>
<evidence type="ECO:0000313" key="19">
    <source>
        <dbReference type="Proteomes" id="UP000005801"/>
    </source>
</evidence>
<comment type="function">
    <text evidence="14">Cell wall formation.</text>
</comment>
<dbReference type="GO" id="GO:0008360">
    <property type="term" value="P:regulation of cell shape"/>
    <property type="evidence" value="ECO:0007669"/>
    <property type="project" value="UniProtKB-KW"/>
</dbReference>
<evidence type="ECO:0000256" key="7">
    <source>
        <dbReference type="ARBA" id="ARBA00022741"/>
    </source>
</evidence>
<dbReference type="InterPro" id="IPR036615">
    <property type="entry name" value="Mur_ligase_C_dom_sf"/>
</dbReference>
<evidence type="ECO:0000259" key="17">
    <source>
        <dbReference type="Pfam" id="PF08245"/>
    </source>
</evidence>
<evidence type="ECO:0000256" key="10">
    <source>
        <dbReference type="ARBA" id="ARBA00022984"/>
    </source>
</evidence>
<dbReference type="STRING" id="391625.PPSIR1_02948"/>
<evidence type="ECO:0000256" key="13">
    <source>
        <dbReference type="ARBA" id="ARBA00047833"/>
    </source>
</evidence>
<evidence type="ECO:0000256" key="11">
    <source>
        <dbReference type="ARBA" id="ARBA00023306"/>
    </source>
</evidence>
<dbReference type="Gene3D" id="3.90.190.20">
    <property type="entry name" value="Mur ligase, C-terminal domain"/>
    <property type="match status" value="1"/>
</dbReference>
<evidence type="ECO:0000313" key="18">
    <source>
        <dbReference type="EMBL" id="EDM77608.1"/>
    </source>
</evidence>
<keyword evidence="11 14" id="KW-0131">Cell cycle</keyword>
<dbReference type="RefSeq" id="WP_006973255.1">
    <property type="nucleotide sequence ID" value="NZ_ABCS01000043.1"/>
</dbReference>
<comment type="catalytic activity">
    <reaction evidence="13 14">
        <text>UDP-N-acetyl-alpha-D-muramate + L-alanine + ATP = UDP-N-acetyl-alpha-D-muramoyl-L-alanine + ADP + phosphate + H(+)</text>
        <dbReference type="Rhea" id="RHEA:23372"/>
        <dbReference type="ChEBI" id="CHEBI:15378"/>
        <dbReference type="ChEBI" id="CHEBI:30616"/>
        <dbReference type="ChEBI" id="CHEBI:43474"/>
        <dbReference type="ChEBI" id="CHEBI:57972"/>
        <dbReference type="ChEBI" id="CHEBI:70757"/>
        <dbReference type="ChEBI" id="CHEBI:83898"/>
        <dbReference type="ChEBI" id="CHEBI:456216"/>
        <dbReference type="EC" id="6.3.2.8"/>
    </reaction>
</comment>
<dbReference type="PANTHER" id="PTHR43445">
    <property type="entry name" value="UDP-N-ACETYLMURAMATE--L-ALANINE LIGASE-RELATED"/>
    <property type="match status" value="1"/>
</dbReference>
<keyword evidence="5 14" id="KW-0436">Ligase</keyword>
<name>A6G960_9BACT</name>
<keyword evidence="19" id="KW-1185">Reference proteome</keyword>
<dbReference type="InterPro" id="IPR004101">
    <property type="entry name" value="Mur_ligase_C"/>
</dbReference>
<dbReference type="SUPFAM" id="SSF53244">
    <property type="entry name" value="MurD-like peptide ligases, peptide-binding domain"/>
    <property type="match status" value="1"/>
</dbReference>
<keyword evidence="4 14" id="KW-0963">Cytoplasm</keyword>
<sequence length="471" mass="50666">MFRKRDTHIHFVGIGGIGMSGIAEVLVNLGYQVTGTDLADTEITRRLTRLGATVHRGHGAERLGDADVVVISSAIKPDNAEVVAARQRKIPVIPRAEMLGELMRLQQGLLVAGSHGKTTTTSMVAAVLHGAGLDPTVVIGGKVNSFDSNARLGAGEIFVAEADESDGSFLVLPPTHAIITNIDAEHLDHYGSLEALLDAFVGFANRVPFYGMAAICVDDPNVRAVLPRLTKRTVSYGIVSEDADYRASEIELVGGRSHFRVTAHGEDRGRFELAMPGRHNVLNALATIALCDEQGVSTEVTRKALREFQGVQRRFTVRGDVDGVVVVDDYGHHPTELRATLAAARDAAPTRRLVATFQPHRYTRLRNHYEDFAASLDAADLVVLTPVYAAGEQPIEGYSAEGLGSLLRARKPERPVVLVGPQSLGRAEVVEVTTRRLHELCASGDIVLTLGAGTITQVSHRLVEALERSVG</sequence>
<dbReference type="GO" id="GO:0071555">
    <property type="term" value="P:cell wall organization"/>
    <property type="evidence" value="ECO:0007669"/>
    <property type="project" value="UniProtKB-KW"/>
</dbReference>
<feature type="domain" description="Mur ligase C-terminal" evidence="16">
    <location>
        <begin position="313"/>
        <end position="453"/>
    </location>
</feature>
<dbReference type="GO" id="GO:0008763">
    <property type="term" value="F:UDP-N-acetylmuramate-L-alanine ligase activity"/>
    <property type="evidence" value="ECO:0007669"/>
    <property type="project" value="UniProtKB-UniRule"/>
</dbReference>
<comment type="similarity">
    <text evidence="14">Belongs to the MurCDEF family.</text>
</comment>
<feature type="domain" description="Mur ligase N-terminal catalytic" evidence="15">
    <location>
        <begin position="8"/>
        <end position="105"/>
    </location>
</feature>
<dbReference type="InterPro" id="IPR036565">
    <property type="entry name" value="Mur-like_cat_sf"/>
</dbReference>
<evidence type="ECO:0000256" key="3">
    <source>
        <dbReference type="ARBA" id="ARBA00012211"/>
    </source>
</evidence>
<dbReference type="InterPro" id="IPR013221">
    <property type="entry name" value="Mur_ligase_cen"/>
</dbReference>
<protein>
    <recommendedName>
        <fullName evidence="3 14">UDP-N-acetylmuramate--L-alanine ligase</fullName>
        <ecNumber evidence="3 14">6.3.2.8</ecNumber>
    </recommendedName>
    <alternativeName>
        <fullName evidence="14">UDP-N-acetylmuramoyl-L-alanine synthetase</fullName>
    </alternativeName>
</protein>
<dbReference type="SUPFAM" id="SSF53623">
    <property type="entry name" value="MurD-like peptide ligases, catalytic domain"/>
    <property type="match status" value="1"/>
</dbReference>
<dbReference type="HAMAP" id="MF_00046">
    <property type="entry name" value="MurC"/>
    <property type="match status" value="1"/>
</dbReference>
<keyword evidence="8 14" id="KW-0067">ATP-binding</keyword>
<keyword evidence="12 14" id="KW-0961">Cell wall biogenesis/degradation</keyword>
<proteinExistence type="inferred from homology"/>
<evidence type="ECO:0000256" key="9">
    <source>
        <dbReference type="ARBA" id="ARBA00022960"/>
    </source>
</evidence>
<dbReference type="Pfam" id="PF02875">
    <property type="entry name" value="Mur_ligase_C"/>
    <property type="match status" value="1"/>
</dbReference>
<dbReference type="InterPro" id="IPR000713">
    <property type="entry name" value="Mur_ligase_N"/>
</dbReference>
<dbReference type="InterPro" id="IPR050061">
    <property type="entry name" value="MurCDEF_pg_biosynth"/>
</dbReference>
<comment type="subcellular location">
    <subcellularLocation>
        <location evidence="1 14">Cytoplasm</location>
    </subcellularLocation>
</comment>